<feature type="domain" description="Pectate lyase" evidence="14">
    <location>
        <begin position="126"/>
        <end position="322"/>
    </location>
</feature>
<keyword evidence="9 13" id="KW-0106">Calcium</keyword>
<accession>A0AAP0D1R9</accession>
<keyword evidence="16" id="KW-1185">Reference proteome</keyword>
<dbReference type="InterPro" id="IPR011050">
    <property type="entry name" value="Pectin_lyase_fold/virulence"/>
</dbReference>
<comment type="similarity">
    <text evidence="4">Belongs to the polysaccharide lyase 1 family. Amb a subfamily.</text>
</comment>
<evidence type="ECO:0000256" key="5">
    <source>
        <dbReference type="ARBA" id="ARBA00011245"/>
    </source>
</evidence>
<evidence type="ECO:0000256" key="1">
    <source>
        <dbReference type="ARBA" id="ARBA00000695"/>
    </source>
</evidence>
<dbReference type="Pfam" id="PF00544">
    <property type="entry name" value="Pectate_lyase_4"/>
    <property type="match status" value="1"/>
</dbReference>
<evidence type="ECO:0000256" key="3">
    <source>
        <dbReference type="ARBA" id="ARBA00005220"/>
    </source>
</evidence>
<proteinExistence type="inferred from homology"/>
<evidence type="ECO:0000256" key="7">
    <source>
        <dbReference type="ARBA" id="ARBA00022723"/>
    </source>
</evidence>
<keyword evidence="11" id="KW-0325">Glycoprotein</keyword>
<keyword evidence="12 13" id="KW-0456">Lyase</keyword>
<dbReference type="InterPro" id="IPR012334">
    <property type="entry name" value="Pectin_lyas_fold"/>
</dbReference>
<evidence type="ECO:0000256" key="12">
    <source>
        <dbReference type="ARBA" id="ARBA00023239"/>
    </source>
</evidence>
<comment type="caution">
    <text evidence="15">The sequence shown here is derived from an EMBL/GenBank/DDBJ whole genome shotgun (WGS) entry which is preliminary data.</text>
</comment>
<organism evidence="15 16">
    <name type="scientific">Deinandra increscens subsp. villosa</name>
    <dbReference type="NCBI Taxonomy" id="3103831"/>
    <lineage>
        <taxon>Eukaryota</taxon>
        <taxon>Viridiplantae</taxon>
        <taxon>Streptophyta</taxon>
        <taxon>Embryophyta</taxon>
        <taxon>Tracheophyta</taxon>
        <taxon>Spermatophyta</taxon>
        <taxon>Magnoliopsida</taxon>
        <taxon>eudicotyledons</taxon>
        <taxon>Gunneridae</taxon>
        <taxon>Pentapetalae</taxon>
        <taxon>asterids</taxon>
        <taxon>campanulids</taxon>
        <taxon>Asterales</taxon>
        <taxon>Asteraceae</taxon>
        <taxon>Asteroideae</taxon>
        <taxon>Heliantheae alliance</taxon>
        <taxon>Madieae</taxon>
        <taxon>Madiinae</taxon>
        <taxon>Deinandra</taxon>
    </lineage>
</organism>
<name>A0AAP0D1R9_9ASTR</name>
<keyword evidence="10" id="KW-1015">Disulfide bond</keyword>
<feature type="chain" id="PRO_5042669389" description="Pectate lyase" evidence="13">
    <location>
        <begin position="21"/>
        <end position="400"/>
    </location>
</feature>
<dbReference type="GO" id="GO:0046872">
    <property type="term" value="F:metal ion binding"/>
    <property type="evidence" value="ECO:0007669"/>
    <property type="project" value="UniProtKB-KW"/>
</dbReference>
<dbReference type="PANTHER" id="PTHR31683">
    <property type="entry name" value="PECTATE LYASE 18-RELATED"/>
    <property type="match status" value="1"/>
</dbReference>
<dbReference type="AlphaFoldDB" id="A0AAP0D1R9"/>
<dbReference type="EMBL" id="JBCNJP010000017">
    <property type="protein sequence ID" value="KAK9064537.1"/>
    <property type="molecule type" value="Genomic_DNA"/>
</dbReference>
<dbReference type="Gene3D" id="2.160.20.10">
    <property type="entry name" value="Single-stranded right-handed beta-helix, Pectin lyase-like"/>
    <property type="match status" value="1"/>
</dbReference>
<comment type="cofactor">
    <cofactor evidence="13">
        <name>Ca(2+)</name>
        <dbReference type="ChEBI" id="CHEBI:29108"/>
    </cofactor>
    <text evidence="13">Binds 1 Ca(2+) ion. Required for its activity.</text>
</comment>
<evidence type="ECO:0000313" key="15">
    <source>
        <dbReference type="EMBL" id="KAK9064537.1"/>
    </source>
</evidence>
<evidence type="ECO:0000313" key="16">
    <source>
        <dbReference type="Proteomes" id="UP001408789"/>
    </source>
</evidence>
<comment type="function">
    <text evidence="2">Has pectate lyase activity.</text>
</comment>
<dbReference type="GO" id="GO:0030570">
    <property type="term" value="F:pectate lyase activity"/>
    <property type="evidence" value="ECO:0007669"/>
    <property type="project" value="UniProtKB-EC"/>
</dbReference>
<keyword evidence="7 13" id="KW-0479">Metal-binding</keyword>
<dbReference type="InterPro" id="IPR018082">
    <property type="entry name" value="AmbAllergen"/>
</dbReference>
<evidence type="ECO:0000256" key="2">
    <source>
        <dbReference type="ARBA" id="ARBA00002799"/>
    </source>
</evidence>
<dbReference type="SUPFAM" id="SSF51126">
    <property type="entry name" value="Pectin lyase-like"/>
    <property type="match status" value="1"/>
</dbReference>
<dbReference type="EC" id="4.2.2.2" evidence="6 13"/>
<evidence type="ECO:0000256" key="9">
    <source>
        <dbReference type="ARBA" id="ARBA00022837"/>
    </source>
</evidence>
<evidence type="ECO:0000259" key="14">
    <source>
        <dbReference type="SMART" id="SM00656"/>
    </source>
</evidence>
<keyword evidence="8 13" id="KW-0732">Signal</keyword>
<dbReference type="PRINTS" id="PR00807">
    <property type="entry name" value="AMBALLERGEN"/>
</dbReference>
<feature type="signal peptide" evidence="13">
    <location>
        <begin position="1"/>
        <end position="20"/>
    </location>
</feature>
<evidence type="ECO:0000256" key="4">
    <source>
        <dbReference type="ARBA" id="ARBA00008800"/>
    </source>
</evidence>
<reference evidence="15 16" key="1">
    <citation type="submission" date="2024-04" db="EMBL/GenBank/DDBJ databases">
        <title>The reference genome of an endangered Asteraceae, Deinandra increscens subsp. villosa, native to the Central Coast of California.</title>
        <authorList>
            <person name="Guilliams M."/>
            <person name="Hasenstab-Lehman K."/>
            <person name="Meyer R."/>
            <person name="Mcevoy S."/>
        </authorList>
    </citation>
    <scope>NUCLEOTIDE SEQUENCE [LARGE SCALE GENOMIC DNA]</scope>
    <source>
        <tissue evidence="15">Leaf</tissue>
    </source>
</reference>
<evidence type="ECO:0000256" key="13">
    <source>
        <dbReference type="RuleBase" id="RU361123"/>
    </source>
</evidence>
<dbReference type="InterPro" id="IPR002022">
    <property type="entry name" value="Pec_lyase"/>
</dbReference>
<comment type="subunit">
    <text evidence="5">Monomer.</text>
</comment>
<dbReference type="PANTHER" id="PTHR31683:SF159">
    <property type="entry name" value="PECTATE LYASE"/>
    <property type="match status" value="1"/>
</dbReference>
<dbReference type="Proteomes" id="UP001408789">
    <property type="component" value="Unassembled WGS sequence"/>
</dbReference>
<evidence type="ECO:0000256" key="8">
    <source>
        <dbReference type="ARBA" id="ARBA00022729"/>
    </source>
</evidence>
<dbReference type="SMART" id="SM00656">
    <property type="entry name" value="Amb_all"/>
    <property type="match status" value="1"/>
</dbReference>
<evidence type="ECO:0000256" key="11">
    <source>
        <dbReference type="ARBA" id="ARBA00023180"/>
    </source>
</evidence>
<comment type="catalytic activity">
    <reaction evidence="1 13">
        <text>Eliminative cleavage of (1-&gt;4)-alpha-D-galacturonan to give oligosaccharides with 4-deoxy-alpha-D-galact-4-enuronosyl groups at their non-reducing ends.</text>
        <dbReference type="EC" id="4.2.2.2"/>
    </reaction>
</comment>
<protein>
    <recommendedName>
        <fullName evidence="6 13">Pectate lyase</fullName>
        <ecNumber evidence="6 13">4.2.2.2</ecNumber>
    </recommendedName>
</protein>
<evidence type="ECO:0000256" key="10">
    <source>
        <dbReference type="ARBA" id="ARBA00023157"/>
    </source>
</evidence>
<evidence type="ECO:0000256" key="6">
    <source>
        <dbReference type="ARBA" id="ARBA00012272"/>
    </source>
</evidence>
<sequence>MGKHYLVVFFTFSFVISVRAVRHTASIDDERLLQYSGGNLTRRDLAECAAVNVIDKCWRCKPDWDKNRQALAQCAAGFAKGTTGGAGGEVYIVTDPTDADAANPKMGTLRAGVTQNKPIWITFEKDMVITLTQELVITSDTTIDGRGAKVEITGTGLTLMNVKNVIIHGIHIHDVKETPGGLIKNSDGPPGLRQKSDGDGICVTGSSKIWIDHCTMSKGVDGLIDVTLKSTLVTISNCKFTNHHKLILLGADNSHAEDKAMQATVAFNLFGEGCDQRMPRCRFGFFQVVNNNYEGWGTYAIGGSAAPTILSQGNRFLAPNDPIKKQVLARADAPEAEWKTWNWRTEKDALLNGAIFLPSGVDPPITPEQKELLIIAEPGESVPQLTNAAGALLCMPGQPC</sequence>
<comment type="pathway">
    <text evidence="3 13">Glycan metabolism; pectin degradation; 2-dehydro-3-deoxy-D-gluconate from pectin: step 2/5.</text>
</comment>
<dbReference type="InterPro" id="IPR045032">
    <property type="entry name" value="PEL"/>
</dbReference>
<gene>
    <name evidence="15" type="ORF">SSX86_015919</name>
</gene>